<dbReference type="EMBL" id="LT907975">
    <property type="protein sequence ID" value="SOB58422.1"/>
    <property type="molecule type" value="Genomic_DNA"/>
</dbReference>
<dbReference type="FunFam" id="1.10.10.10:FF:000018">
    <property type="entry name" value="DNA-binding response regulator ResD"/>
    <property type="match status" value="1"/>
</dbReference>
<keyword evidence="13" id="KW-1185">Reference proteome</keyword>
<evidence type="ECO:0000259" key="11">
    <source>
        <dbReference type="PROSITE" id="PS51755"/>
    </source>
</evidence>
<dbReference type="OrthoDB" id="368799at2"/>
<evidence type="ECO:0000256" key="1">
    <source>
        <dbReference type="ARBA" id="ARBA00013332"/>
    </source>
</evidence>
<dbReference type="SUPFAM" id="SSF52172">
    <property type="entry name" value="CheY-like"/>
    <property type="match status" value="1"/>
</dbReference>
<evidence type="ECO:0000256" key="6">
    <source>
        <dbReference type="ARBA" id="ARBA00023163"/>
    </source>
</evidence>
<evidence type="ECO:0000256" key="5">
    <source>
        <dbReference type="ARBA" id="ARBA00023125"/>
    </source>
</evidence>
<dbReference type="SMART" id="SM00448">
    <property type="entry name" value="REC"/>
    <property type="match status" value="1"/>
</dbReference>
<dbReference type="InterPro" id="IPR016032">
    <property type="entry name" value="Sig_transdc_resp-reg_C-effctor"/>
</dbReference>
<dbReference type="InterPro" id="IPR001867">
    <property type="entry name" value="OmpR/PhoB-type_DNA-bd"/>
</dbReference>
<dbReference type="FunFam" id="3.40.50.2300:FF:000001">
    <property type="entry name" value="DNA-binding response regulator PhoB"/>
    <property type="match status" value="1"/>
</dbReference>
<feature type="modified residue" description="4-aspartylphosphate" evidence="8">
    <location>
        <position position="54"/>
    </location>
</feature>
<dbReference type="PROSITE" id="PS51755">
    <property type="entry name" value="OMPR_PHOB"/>
    <property type="match status" value="1"/>
</dbReference>
<keyword evidence="3" id="KW-0902">Two-component regulatory system</keyword>
<dbReference type="SUPFAM" id="SSF46894">
    <property type="entry name" value="C-terminal effector domain of the bipartite response regulators"/>
    <property type="match status" value="1"/>
</dbReference>
<proteinExistence type="predicted"/>
<dbReference type="InterPro" id="IPR001789">
    <property type="entry name" value="Sig_transdc_resp-reg_receiver"/>
</dbReference>
<dbReference type="InterPro" id="IPR011006">
    <property type="entry name" value="CheY-like_superfamily"/>
</dbReference>
<evidence type="ECO:0000256" key="8">
    <source>
        <dbReference type="PROSITE-ProRule" id="PRU00169"/>
    </source>
</evidence>
<dbReference type="AlphaFoldDB" id="A0A2C8F7Q5"/>
<dbReference type="PROSITE" id="PS50110">
    <property type="entry name" value="RESPONSE_REGULATORY"/>
    <property type="match status" value="1"/>
</dbReference>
<dbReference type="PANTHER" id="PTHR48111">
    <property type="entry name" value="REGULATOR OF RPOS"/>
    <property type="match status" value="1"/>
</dbReference>
<keyword evidence="6" id="KW-0804">Transcription</keyword>
<keyword evidence="5 9" id="KW-0238">DNA-binding</keyword>
<dbReference type="Gene3D" id="1.10.10.10">
    <property type="entry name" value="Winged helix-like DNA-binding domain superfamily/Winged helix DNA-binding domain"/>
    <property type="match status" value="1"/>
</dbReference>
<feature type="domain" description="OmpR/PhoB-type" evidence="11">
    <location>
        <begin position="132"/>
        <end position="228"/>
    </location>
</feature>
<dbReference type="Pfam" id="PF00072">
    <property type="entry name" value="Response_reg"/>
    <property type="match status" value="1"/>
</dbReference>
<gene>
    <name evidence="12" type="primary">phoB</name>
    <name evidence="12" type="ORF">DPRO_1527</name>
</gene>
<dbReference type="GO" id="GO:0000156">
    <property type="term" value="F:phosphorelay response regulator activity"/>
    <property type="evidence" value="ECO:0007669"/>
    <property type="project" value="TreeGrafter"/>
</dbReference>
<feature type="domain" description="Response regulatory" evidence="10">
    <location>
        <begin position="5"/>
        <end position="121"/>
    </location>
</feature>
<reference evidence="13" key="1">
    <citation type="submission" date="2017-09" db="EMBL/GenBank/DDBJ databases">
        <authorList>
            <person name="Regsiter A."/>
            <person name="William W."/>
        </authorList>
    </citation>
    <scope>NUCLEOTIDE SEQUENCE [LARGE SCALE GENOMIC DNA]</scope>
    <source>
        <strain evidence="13">500-1</strain>
    </source>
</reference>
<dbReference type="InterPro" id="IPR039420">
    <property type="entry name" value="WalR-like"/>
</dbReference>
<dbReference type="GO" id="GO:0032993">
    <property type="term" value="C:protein-DNA complex"/>
    <property type="evidence" value="ECO:0007669"/>
    <property type="project" value="TreeGrafter"/>
</dbReference>
<dbReference type="Gene3D" id="3.40.50.2300">
    <property type="match status" value="1"/>
</dbReference>
<evidence type="ECO:0000259" key="10">
    <source>
        <dbReference type="PROSITE" id="PS50110"/>
    </source>
</evidence>
<dbReference type="Proteomes" id="UP000219215">
    <property type="component" value="Chromosome DPRO"/>
</dbReference>
<evidence type="ECO:0000256" key="2">
    <source>
        <dbReference type="ARBA" id="ARBA00022553"/>
    </source>
</evidence>
<sequence length="228" mass="25336">MSAQKILVIEDHKDTRELLKYNLTSAGFDVGTAEDGQSGLNLAAAFKPDIVLLDLMMPGMDGLETCRQLKSDVSLARIPVIMLTAKGEEVDKIVGLELGADDYVVKPFSPRELVLRIKAILRRSGSPQPDSPKQWERDGLSVDFEAHRLSVDGEEIPLTATEFKLLTVLVSGAGKVQTRDNLLDTVWDTHFEGYSRTVDTHVRRLRQKLGPYAKLIETVRGVGYRFKA</sequence>
<protein>
    <recommendedName>
        <fullName evidence="1">Phosphate regulon transcriptional regulatory protein PhoB</fullName>
    </recommendedName>
</protein>
<dbReference type="CDD" id="cd00383">
    <property type="entry name" value="trans_reg_C"/>
    <property type="match status" value="1"/>
</dbReference>
<accession>A0A2C8F7Q5</accession>
<evidence type="ECO:0000313" key="12">
    <source>
        <dbReference type="EMBL" id="SOB58422.1"/>
    </source>
</evidence>
<dbReference type="GO" id="GO:0000976">
    <property type="term" value="F:transcription cis-regulatory region binding"/>
    <property type="evidence" value="ECO:0007669"/>
    <property type="project" value="TreeGrafter"/>
</dbReference>
<dbReference type="GO" id="GO:0005829">
    <property type="term" value="C:cytosol"/>
    <property type="evidence" value="ECO:0007669"/>
    <property type="project" value="TreeGrafter"/>
</dbReference>
<evidence type="ECO:0000256" key="9">
    <source>
        <dbReference type="PROSITE-ProRule" id="PRU01091"/>
    </source>
</evidence>
<evidence type="ECO:0000313" key="13">
    <source>
        <dbReference type="Proteomes" id="UP000219215"/>
    </source>
</evidence>
<dbReference type="Pfam" id="PF00486">
    <property type="entry name" value="Trans_reg_C"/>
    <property type="match status" value="1"/>
</dbReference>
<comment type="function">
    <text evidence="7">This protein is a positive regulator for the phosphate regulon. Transcription of this operon is positively regulated by PhoB and PhoR when phosphate is limited.</text>
</comment>
<evidence type="ECO:0000256" key="3">
    <source>
        <dbReference type="ARBA" id="ARBA00023012"/>
    </source>
</evidence>
<dbReference type="CDD" id="cd19937">
    <property type="entry name" value="REC_OmpR_BsPhoP-like"/>
    <property type="match status" value="1"/>
</dbReference>
<dbReference type="Gene3D" id="6.10.250.690">
    <property type="match status" value="1"/>
</dbReference>
<dbReference type="InterPro" id="IPR036388">
    <property type="entry name" value="WH-like_DNA-bd_sf"/>
</dbReference>
<name>A0A2C8F7Q5_9BACT</name>
<dbReference type="PANTHER" id="PTHR48111:SF4">
    <property type="entry name" value="DNA-BINDING DUAL TRANSCRIPTIONAL REGULATOR OMPR"/>
    <property type="match status" value="1"/>
</dbReference>
<dbReference type="SMART" id="SM00862">
    <property type="entry name" value="Trans_reg_C"/>
    <property type="match status" value="1"/>
</dbReference>
<dbReference type="KEGG" id="pprf:DPRO_1527"/>
<dbReference type="GO" id="GO:0006355">
    <property type="term" value="P:regulation of DNA-templated transcription"/>
    <property type="evidence" value="ECO:0007669"/>
    <property type="project" value="InterPro"/>
</dbReference>
<keyword evidence="2 8" id="KW-0597">Phosphoprotein</keyword>
<organism evidence="12 13">
    <name type="scientific">Pseudodesulfovibrio profundus</name>
    <dbReference type="NCBI Taxonomy" id="57320"/>
    <lineage>
        <taxon>Bacteria</taxon>
        <taxon>Pseudomonadati</taxon>
        <taxon>Thermodesulfobacteriota</taxon>
        <taxon>Desulfovibrionia</taxon>
        <taxon>Desulfovibrionales</taxon>
        <taxon>Desulfovibrionaceae</taxon>
    </lineage>
</organism>
<evidence type="ECO:0000256" key="7">
    <source>
        <dbReference type="ARBA" id="ARBA00024735"/>
    </source>
</evidence>
<dbReference type="RefSeq" id="WP_097011480.1">
    <property type="nucleotide sequence ID" value="NZ_LT907975.1"/>
</dbReference>
<evidence type="ECO:0000256" key="4">
    <source>
        <dbReference type="ARBA" id="ARBA00023015"/>
    </source>
</evidence>
<feature type="DNA-binding region" description="OmpR/PhoB-type" evidence="9">
    <location>
        <begin position="132"/>
        <end position="228"/>
    </location>
</feature>
<keyword evidence="4" id="KW-0805">Transcription regulation</keyword>